<evidence type="ECO:0000313" key="5">
    <source>
        <dbReference type="Proteomes" id="UP000238362"/>
    </source>
</evidence>
<dbReference type="InterPro" id="IPR048332">
    <property type="entry name" value="GD_AH_C"/>
</dbReference>
<dbReference type="Gene3D" id="2.30.130.110">
    <property type="match status" value="1"/>
</dbReference>
<dbReference type="Pfam" id="PF04295">
    <property type="entry name" value="GD_AH_second"/>
    <property type="match status" value="1"/>
</dbReference>
<sequence length="506" mass="52101">MSGDVVLLTAGDDVAVALRELPEGGAVEVPGGPGMAARERVPPGHKIALRDLPEGAAVRKYGHVIGVATRPVRAGEHVHTHNLGMPAQHGEPESGMDGSALVPPARTTFQGIRRPDGSVGTRNHVGVLTTVNCSATVARQIVRRTENDLADPASGVDGVLALTHGTGCGMTTDGDGWRLLRRTLAGYARHPNIGALVVVGLGCEVNAVRSLVAELGVGEHVPVESYTIQDAGGTMDAIAHGERLVRRLAAGLAGTRREETGVEHLVLGLQCGGSDAWSGLTANPALGVASDLLVAAGGTSVLGETPEIYGAEHLLTRRAARPEVAGRLRERIAWWERYTRDNGTTLDGNPSPGNKEGGITTILEKSLGAVAKAGTAPLAGVCGYAEPVPGPGLVFMDTPGYDPVSVTGMVAGGANLVCFTTGRGSVFGSRPAPTVKVATNAATARRMAGDMDFDCSPAIEAGVPVAELGARLYEHLLDVASGRRSLSEELGLGGEELVPWQLGAVL</sequence>
<dbReference type="PANTHER" id="PTHR30536:SF5">
    <property type="entry name" value="ALTRONATE DEHYDRATASE"/>
    <property type="match status" value="1"/>
</dbReference>
<dbReference type="PANTHER" id="PTHR30536">
    <property type="entry name" value="ALTRONATE/GALACTARATE DEHYDRATASE"/>
    <property type="match status" value="1"/>
</dbReference>
<dbReference type="RefSeq" id="WP_106178007.1">
    <property type="nucleotide sequence ID" value="NZ_PVNH01000003.1"/>
</dbReference>
<dbReference type="GO" id="GO:0019698">
    <property type="term" value="P:D-galacturonate catabolic process"/>
    <property type="evidence" value="ECO:0007669"/>
    <property type="project" value="TreeGrafter"/>
</dbReference>
<dbReference type="AlphaFoldDB" id="A0A2T0LZ00"/>
<dbReference type="EMBL" id="PVNH01000003">
    <property type="protein sequence ID" value="PRX49334.1"/>
    <property type="molecule type" value="Genomic_DNA"/>
</dbReference>
<keyword evidence="2" id="KW-0456">Lyase</keyword>
<accession>A0A2T0LZ00</accession>
<evidence type="ECO:0000313" key="4">
    <source>
        <dbReference type="EMBL" id="PRX49334.1"/>
    </source>
</evidence>
<name>A0A2T0LZ00_9PSEU</name>
<dbReference type="InterPro" id="IPR044144">
    <property type="entry name" value="SAF_UxaA/GarD"/>
</dbReference>
<keyword evidence="4" id="KW-0378">Hydrolase</keyword>
<dbReference type="GO" id="GO:0016829">
    <property type="term" value="F:lyase activity"/>
    <property type="evidence" value="ECO:0007669"/>
    <property type="project" value="UniProtKB-KW"/>
</dbReference>
<dbReference type="OrthoDB" id="9804574at2"/>
<evidence type="ECO:0000259" key="3">
    <source>
        <dbReference type="SMART" id="SM00858"/>
    </source>
</evidence>
<proteinExistence type="inferred from homology"/>
<dbReference type="SMART" id="SM00858">
    <property type="entry name" value="SAF"/>
    <property type="match status" value="1"/>
</dbReference>
<gene>
    <name evidence="4" type="ORF">B0I33_103369</name>
</gene>
<dbReference type="Proteomes" id="UP000238362">
    <property type="component" value="Unassembled WGS sequence"/>
</dbReference>
<dbReference type="GO" id="GO:0016787">
    <property type="term" value="F:hydrolase activity"/>
    <property type="evidence" value="ECO:0007669"/>
    <property type="project" value="UniProtKB-KW"/>
</dbReference>
<comment type="similarity">
    <text evidence="1">Belongs to the UxaA family.</text>
</comment>
<dbReference type="InterPro" id="IPR013974">
    <property type="entry name" value="SAF"/>
</dbReference>
<evidence type="ECO:0000256" key="1">
    <source>
        <dbReference type="ARBA" id="ARBA00010986"/>
    </source>
</evidence>
<dbReference type="InterPro" id="IPR007392">
    <property type="entry name" value="GD_AH_second"/>
</dbReference>
<dbReference type="Pfam" id="PF20629">
    <property type="entry name" value="GD_AH_C"/>
    <property type="match status" value="1"/>
</dbReference>
<comment type="caution">
    <text evidence="4">The sequence shown here is derived from an EMBL/GenBank/DDBJ whole genome shotgun (WGS) entry which is preliminary data.</text>
</comment>
<dbReference type="InterPro" id="IPR052172">
    <property type="entry name" value="UxaA_altronate/galactarate_dh"/>
</dbReference>
<evidence type="ECO:0000256" key="2">
    <source>
        <dbReference type="ARBA" id="ARBA00023239"/>
    </source>
</evidence>
<feature type="domain" description="SAF" evidence="3">
    <location>
        <begin position="12"/>
        <end position="84"/>
    </location>
</feature>
<organism evidence="4 5">
    <name type="scientific">Prauserella shujinwangii</name>
    <dbReference type="NCBI Taxonomy" id="1453103"/>
    <lineage>
        <taxon>Bacteria</taxon>
        <taxon>Bacillati</taxon>
        <taxon>Actinomycetota</taxon>
        <taxon>Actinomycetes</taxon>
        <taxon>Pseudonocardiales</taxon>
        <taxon>Pseudonocardiaceae</taxon>
        <taxon>Prauserella</taxon>
    </lineage>
</organism>
<protein>
    <submittedName>
        <fullName evidence="4">Altronate hydrolase</fullName>
    </submittedName>
</protein>
<dbReference type="CDD" id="cd11613">
    <property type="entry name" value="SAF_AH_GD"/>
    <property type="match status" value="1"/>
</dbReference>
<keyword evidence="5" id="KW-1185">Reference proteome</keyword>
<reference evidence="4 5" key="1">
    <citation type="submission" date="2018-03" db="EMBL/GenBank/DDBJ databases">
        <title>Genomic Encyclopedia of Type Strains, Phase III (KMG-III): the genomes of soil and plant-associated and newly described type strains.</title>
        <authorList>
            <person name="Whitman W."/>
        </authorList>
    </citation>
    <scope>NUCLEOTIDE SEQUENCE [LARGE SCALE GENOMIC DNA]</scope>
    <source>
        <strain evidence="4 5">CGMCC 4.7125</strain>
    </source>
</reference>
<dbReference type="Pfam" id="PF08666">
    <property type="entry name" value="SAF"/>
    <property type="match status" value="1"/>
</dbReference>